<dbReference type="EMBL" id="SGWQ01000001">
    <property type="protein sequence ID" value="RZS44683.1"/>
    <property type="molecule type" value="Genomic_DNA"/>
</dbReference>
<protein>
    <submittedName>
        <fullName evidence="2">Putative acetyltransferase</fullName>
    </submittedName>
</protein>
<organism evidence="2 3">
    <name type="scientific">Herbihabitans rhizosphaerae</name>
    <dbReference type="NCBI Taxonomy" id="1872711"/>
    <lineage>
        <taxon>Bacteria</taxon>
        <taxon>Bacillati</taxon>
        <taxon>Actinomycetota</taxon>
        <taxon>Actinomycetes</taxon>
        <taxon>Pseudonocardiales</taxon>
        <taxon>Pseudonocardiaceae</taxon>
        <taxon>Herbihabitans</taxon>
    </lineage>
</organism>
<proteinExistence type="predicted"/>
<keyword evidence="2" id="KW-0808">Transferase</keyword>
<evidence type="ECO:0000313" key="3">
    <source>
        <dbReference type="Proteomes" id="UP000294257"/>
    </source>
</evidence>
<dbReference type="CDD" id="cd04301">
    <property type="entry name" value="NAT_SF"/>
    <property type="match status" value="1"/>
</dbReference>
<sequence length="388" mass="41481">MIVRPVRADEAEAAYRLRRLGFGGSRDPAVTDLEEPKGRVTLVAEDGGRLPGALSIWDYRQFFGGRPVPMGGVASVAVEPSARGRGVASAMVDAALPVMREAGQCVSALYPSAPPLYRSRGWEQAGAQTSVILETRLLATVPRPSTALDVRPAERSDLDALHAAYLRVASTVDGMLDRASAPFRVDRVLEFDVVTVVERDGELSGYLTAERPDGDELIVRDLIADDADTARLLLRQLGSWAGLLDTVRLRMVDPLVDGLLLDLPTHHQVEAHPWMLRVVDLPAAIAARGWPLAGGLRPSTVDIEVVDEHAPWQAGRHRITVEGDAVRCEGGGSGAVRLHARALGAWFAGATDTATLRRAGLLDGDVNAATVLDALTGAPRAPRMADAF</sequence>
<dbReference type="GO" id="GO:0030649">
    <property type="term" value="P:aminoglycoside antibiotic catabolic process"/>
    <property type="evidence" value="ECO:0007669"/>
    <property type="project" value="TreeGrafter"/>
</dbReference>
<name>A0A4V2EUI4_9PSEU</name>
<dbReference type="PANTHER" id="PTHR37817">
    <property type="entry name" value="N-ACETYLTRANSFERASE EIS"/>
    <property type="match status" value="1"/>
</dbReference>
<dbReference type="InterPro" id="IPR025559">
    <property type="entry name" value="Eis_dom"/>
</dbReference>
<dbReference type="Pfam" id="PF13530">
    <property type="entry name" value="SCP2_2"/>
    <property type="match status" value="1"/>
</dbReference>
<dbReference type="InterPro" id="IPR051554">
    <property type="entry name" value="Acetyltransferase_Eis"/>
</dbReference>
<dbReference type="PANTHER" id="PTHR37817:SF1">
    <property type="entry name" value="N-ACETYLTRANSFERASE EIS"/>
    <property type="match status" value="1"/>
</dbReference>
<comment type="caution">
    <text evidence="2">The sequence shown here is derived from an EMBL/GenBank/DDBJ whole genome shotgun (WGS) entry which is preliminary data.</text>
</comment>
<dbReference type="Proteomes" id="UP000294257">
    <property type="component" value="Unassembled WGS sequence"/>
</dbReference>
<dbReference type="Pfam" id="PF13527">
    <property type="entry name" value="Acetyltransf_9"/>
    <property type="match status" value="1"/>
</dbReference>
<dbReference type="Gene3D" id="3.40.630.30">
    <property type="match status" value="2"/>
</dbReference>
<evidence type="ECO:0000259" key="1">
    <source>
        <dbReference type="PROSITE" id="PS51186"/>
    </source>
</evidence>
<dbReference type="InterPro" id="IPR016181">
    <property type="entry name" value="Acyl_CoA_acyltransferase"/>
</dbReference>
<dbReference type="InterPro" id="IPR036527">
    <property type="entry name" value="SCP2_sterol-bd_dom_sf"/>
</dbReference>
<keyword evidence="3" id="KW-1185">Reference proteome</keyword>
<evidence type="ECO:0000313" key="2">
    <source>
        <dbReference type="EMBL" id="RZS44683.1"/>
    </source>
</evidence>
<dbReference type="Gene3D" id="3.30.1050.10">
    <property type="entry name" value="SCP2 sterol-binding domain"/>
    <property type="match status" value="1"/>
</dbReference>
<dbReference type="GO" id="GO:0034069">
    <property type="term" value="F:aminoglycoside N-acetyltransferase activity"/>
    <property type="evidence" value="ECO:0007669"/>
    <property type="project" value="TreeGrafter"/>
</dbReference>
<dbReference type="RefSeq" id="WP_130342333.1">
    <property type="nucleotide sequence ID" value="NZ_SGWQ01000001.1"/>
</dbReference>
<gene>
    <name evidence="2" type="ORF">EV193_101559</name>
</gene>
<reference evidence="2 3" key="1">
    <citation type="submission" date="2019-02" db="EMBL/GenBank/DDBJ databases">
        <title>Genomic Encyclopedia of Type Strains, Phase IV (KMG-IV): sequencing the most valuable type-strain genomes for metagenomic binning, comparative biology and taxonomic classification.</title>
        <authorList>
            <person name="Goeker M."/>
        </authorList>
    </citation>
    <scope>NUCLEOTIDE SEQUENCE [LARGE SCALE GENOMIC DNA]</scope>
    <source>
        <strain evidence="2 3">DSM 101727</strain>
    </source>
</reference>
<dbReference type="SUPFAM" id="SSF55718">
    <property type="entry name" value="SCP-like"/>
    <property type="match status" value="1"/>
</dbReference>
<feature type="domain" description="N-acetyltransferase" evidence="1">
    <location>
        <begin position="1"/>
        <end position="144"/>
    </location>
</feature>
<dbReference type="PROSITE" id="PS51186">
    <property type="entry name" value="GNAT"/>
    <property type="match status" value="1"/>
</dbReference>
<dbReference type="OrthoDB" id="3498897at2"/>
<dbReference type="AlphaFoldDB" id="A0A4V2EUI4"/>
<dbReference type="InterPro" id="IPR000182">
    <property type="entry name" value="GNAT_dom"/>
</dbReference>
<accession>A0A4V2EUI4</accession>
<dbReference type="SUPFAM" id="SSF55729">
    <property type="entry name" value="Acyl-CoA N-acyltransferases (Nat)"/>
    <property type="match status" value="1"/>
</dbReference>
<dbReference type="Pfam" id="PF17668">
    <property type="entry name" value="Acetyltransf_17"/>
    <property type="match status" value="1"/>
</dbReference>
<dbReference type="InterPro" id="IPR041380">
    <property type="entry name" value="Acetyltransf_17"/>
</dbReference>